<dbReference type="AlphaFoldDB" id="A0A7J8F9F0"/>
<reference evidence="1 2" key="1">
    <citation type="journal article" date="2020" name="Nature">
        <title>Six reference-quality genomes reveal evolution of bat adaptations.</title>
        <authorList>
            <person name="Jebb D."/>
            <person name="Huang Z."/>
            <person name="Pippel M."/>
            <person name="Hughes G.M."/>
            <person name="Lavrichenko K."/>
            <person name="Devanna P."/>
            <person name="Winkler S."/>
            <person name="Jermiin L.S."/>
            <person name="Skirmuntt E.C."/>
            <person name="Katzourakis A."/>
            <person name="Burkitt-Gray L."/>
            <person name="Ray D.A."/>
            <person name="Sullivan K.A.M."/>
            <person name="Roscito J.G."/>
            <person name="Kirilenko B.M."/>
            <person name="Davalos L.M."/>
            <person name="Corthals A.P."/>
            <person name="Power M.L."/>
            <person name="Jones G."/>
            <person name="Ransome R.D."/>
            <person name="Dechmann D.K.N."/>
            <person name="Locatelli A.G."/>
            <person name="Puechmaille S.J."/>
            <person name="Fedrigo O."/>
            <person name="Jarvis E.D."/>
            <person name="Hiller M."/>
            <person name="Vernes S.C."/>
            <person name="Myers E.W."/>
            <person name="Teeling E.C."/>
        </authorList>
    </citation>
    <scope>NUCLEOTIDE SEQUENCE [LARGE SCALE GENOMIC DNA]</scope>
    <source>
        <strain evidence="1">MMolMol1</strain>
        <tissue evidence="1">Muscle</tissue>
    </source>
</reference>
<protein>
    <submittedName>
        <fullName evidence="1">Uncharacterized protein</fullName>
    </submittedName>
</protein>
<evidence type="ECO:0000313" key="1">
    <source>
        <dbReference type="EMBL" id="KAF6444290.1"/>
    </source>
</evidence>
<gene>
    <name evidence="1" type="ORF">HJG59_008588</name>
</gene>
<organism evidence="1 2">
    <name type="scientific">Molossus molossus</name>
    <name type="common">Pallas' mastiff bat</name>
    <name type="synonym">Vespertilio molossus</name>
    <dbReference type="NCBI Taxonomy" id="27622"/>
    <lineage>
        <taxon>Eukaryota</taxon>
        <taxon>Metazoa</taxon>
        <taxon>Chordata</taxon>
        <taxon>Craniata</taxon>
        <taxon>Vertebrata</taxon>
        <taxon>Euteleostomi</taxon>
        <taxon>Mammalia</taxon>
        <taxon>Eutheria</taxon>
        <taxon>Laurasiatheria</taxon>
        <taxon>Chiroptera</taxon>
        <taxon>Yangochiroptera</taxon>
        <taxon>Molossidae</taxon>
        <taxon>Molossus</taxon>
    </lineage>
</organism>
<proteinExistence type="predicted"/>
<name>A0A7J8F9F0_MOLMO</name>
<comment type="caution">
    <text evidence="1">The sequence shown here is derived from an EMBL/GenBank/DDBJ whole genome shotgun (WGS) entry which is preliminary data.</text>
</comment>
<sequence>MNSKFSRFALYPPGTVLCHFLLTCKIRKTLIKHLSPGQFCSVVRALACRLDRESRVQLPLGTRTLVAVCPRPSWGLEGGNQSVDVSLLHQCFSLFLSAFLPFSPSLLPALSKDKCKNVFG</sequence>
<evidence type="ECO:0000313" key="2">
    <source>
        <dbReference type="Proteomes" id="UP000550707"/>
    </source>
</evidence>
<dbReference type="Proteomes" id="UP000550707">
    <property type="component" value="Unassembled WGS sequence"/>
</dbReference>
<dbReference type="InParanoid" id="A0A7J8F9F0"/>
<keyword evidence="2" id="KW-1185">Reference proteome</keyword>
<dbReference type="EMBL" id="JACASF010000012">
    <property type="protein sequence ID" value="KAF6444290.1"/>
    <property type="molecule type" value="Genomic_DNA"/>
</dbReference>
<accession>A0A7J8F9F0</accession>